<dbReference type="Pfam" id="PF13692">
    <property type="entry name" value="Glyco_trans_1_4"/>
    <property type="match status" value="1"/>
</dbReference>
<accession>A0ABD4Z159</accession>
<sequence length="385" mass="42546">MLKILYTNFHVGPNLSGHAIYISQLARNLAGRHSISVAAPQNCALLRLVGEIPEVRTYPIGFTSRLHRMITPARQLRALLRKENFDVVHVNGSADHKLVILASLFLKRKPKIVFTKHNDQPISSVSARIRTWLGTDRVIAVCDHVQRKLASTAYADAGISTVFNGVDTARFRPCANAEKLRFRTQYFGRELHGRIVVGSNGGTGDYKSWMDMVRGVARLPMVAREKFHVAVAGAPVSSVDLAEIRGLGMEGRFSYVGMLDDVQPFISAIDVGFILSHRVETISFACREMMASGKPVIVSDYAGLPENITVGEDGWVVPPRSPAVLSELLQKILDRPADLIAMGRNARRKAEAEFDQVRFVQGTLRVYHELVYPVPGWHELGGADG</sequence>
<reference evidence="2 3" key="1">
    <citation type="submission" date="2022-09" db="EMBL/GenBank/DDBJ databases">
        <title>Intensive care unit water sources are persistently colonized with multi-drug resistant bacteria and are the site of extensive horizontal gene transfer of antibiotic resistance genes.</title>
        <authorList>
            <person name="Diorio-Toth L."/>
        </authorList>
    </citation>
    <scope>NUCLEOTIDE SEQUENCE [LARGE SCALE GENOMIC DNA]</scope>
    <source>
        <strain evidence="2 3">GD03967</strain>
    </source>
</reference>
<dbReference type="Proteomes" id="UP001158644">
    <property type="component" value="Unassembled WGS sequence"/>
</dbReference>
<proteinExistence type="predicted"/>
<gene>
    <name evidence="2" type="ORF">N5C72_24795</name>
</gene>
<dbReference type="PANTHER" id="PTHR12526">
    <property type="entry name" value="GLYCOSYLTRANSFERASE"/>
    <property type="match status" value="1"/>
</dbReference>
<evidence type="ECO:0000313" key="3">
    <source>
        <dbReference type="Proteomes" id="UP001158644"/>
    </source>
</evidence>
<dbReference type="CDD" id="cd03801">
    <property type="entry name" value="GT4_PimA-like"/>
    <property type="match status" value="1"/>
</dbReference>
<dbReference type="GO" id="GO:0016757">
    <property type="term" value="F:glycosyltransferase activity"/>
    <property type="evidence" value="ECO:0007669"/>
    <property type="project" value="UniProtKB-ARBA"/>
</dbReference>
<protein>
    <submittedName>
        <fullName evidence="2">Glycosyltransferase family 4 protein</fullName>
    </submittedName>
</protein>
<evidence type="ECO:0000313" key="2">
    <source>
        <dbReference type="EMBL" id="MDH1181305.1"/>
    </source>
</evidence>
<dbReference type="SUPFAM" id="SSF53756">
    <property type="entry name" value="UDP-Glycosyltransferase/glycogen phosphorylase"/>
    <property type="match status" value="1"/>
</dbReference>
<feature type="domain" description="Glycosyltransferase subfamily 4-like N-terminal" evidence="1">
    <location>
        <begin position="16"/>
        <end position="170"/>
    </location>
</feature>
<dbReference type="RefSeq" id="WP_279992000.1">
    <property type="nucleotide sequence ID" value="NZ_DALZLU010000006.1"/>
</dbReference>
<organism evidence="2 3">
    <name type="scientific">Achromobacter mucicolens</name>
    <dbReference type="NCBI Taxonomy" id="1389922"/>
    <lineage>
        <taxon>Bacteria</taxon>
        <taxon>Pseudomonadati</taxon>
        <taxon>Pseudomonadota</taxon>
        <taxon>Betaproteobacteria</taxon>
        <taxon>Burkholderiales</taxon>
        <taxon>Alcaligenaceae</taxon>
        <taxon>Achromobacter</taxon>
    </lineage>
</organism>
<dbReference type="Pfam" id="PF13439">
    <property type="entry name" value="Glyco_transf_4"/>
    <property type="match status" value="1"/>
</dbReference>
<dbReference type="Gene3D" id="3.40.50.2000">
    <property type="entry name" value="Glycogen Phosphorylase B"/>
    <property type="match status" value="2"/>
</dbReference>
<name>A0ABD4Z159_9BURK</name>
<dbReference type="PANTHER" id="PTHR12526:SF635">
    <property type="entry name" value="GLYCOSYL TRANSFERASE GROUP 1"/>
    <property type="match status" value="1"/>
</dbReference>
<comment type="caution">
    <text evidence="2">The sequence shown here is derived from an EMBL/GenBank/DDBJ whole genome shotgun (WGS) entry which is preliminary data.</text>
</comment>
<dbReference type="AlphaFoldDB" id="A0ABD4Z159"/>
<dbReference type="InterPro" id="IPR028098">
    <property type="entry name" value="Glyco_trans_4-like_N"/>
</dbReference>
<dbReference type="EMBL" id="JAOBZK010000052">
    <property type="protein sequence ID" value="MDH1181305.1"/>
    <property type="molecule type" value="Genomic_DNA"/>
</dbReference>
<evidence type="ECO:0000259" key="1">
    <source>
        <dbReference type="Pfam" id="PF13439"/>
    </source>
</evidence>